<dbReference type="AlphaFoldDB" id="A0A7X0NJA6"/>
<dbReference type="Proteomes" id="UP000537141">
    <property type="component" value="Unassembled WGS sequence"/>
</dbReference>
<accession>A0A7X0NJA6</accession>
<proteinExistence type="predicted"/>
<name>A0A7X0NJA6_9GAMM</name>
<evidence type="ECO:0000313" key="1">
    <source>
        <dbReference type="EMBL" id="MBB6544507.1"/>
    </source>
</evidence>
<protein>
    <submittedName>
        <fullName evidence="1">Uncharacterized protein</fullName>
    </submittedName>
</protein>
<gene>
    <name evidence="1" type="ORF">HNQ55_003040</name>
</gene>
<evidence type="ECO:0000313" key="2">
    <source>
        <dbReference type="Proteomes" id="UP000537141"/>
    </source>
</evidence>
<organism evidence="1 2">
    <name type="scientific">Thalassotalea piscium</name>
    <dbReference type="NCBI Taxonomy" id="1230533"/>
    <lineage>
        <taxon>Bacteria</taxon>
        <taxon>Pseudomonadati</taxon>
        <taxon>Pseudomonadota</taxon>
        <taxon>Gammaproteobacteria</taxon>
        <taxon>Alteromonadales</taxon>
        <taxon>Colwelliaceae</taxon>
        <taxon>Thalassotalea</taxon>
    </lineage>
</organism>
<reference evidence="1 2" key="1">
    <citation type="submission" date="2020-08" db="EMBL/GenBank/DDBJ databases">
        <title>Genomic Encyclopedia of Type Strains, Phase IV (KMG-IV): sequencing the most valuable type-strain genomes for metagenomic binning, comparative biology and taxonomic classification.</title>
        <authorList>
            <person name="Goeker M."/>
        </authorList>
    </citation>
    <scope>NUCLEOTIDE SEQUENCE [LARGE SCALE GENOMIC DNA]</scope>
    <source>
        <strain evidence="1 2">DSM 26287</strain>
    </source>
</reference>
<sequence length="125" mass="14155">MGEVPTPKWLAIDKVLLHFSKYKTTARHKFAKFVEQGKAVNLRGNIINQVFLGNSDFVDEHLALLKGQNDNLSEIPHKQMRKQALSLEEYAKSLSKRDEAINAAYLSGAYTLKEVGDFLSYTILE</sequence>
<keyword evidence="2" id="KW-1185">Reference proteome</keyword>
<comment type="caution">
    <text evidence="1">The sequence shown here is derived from an EMBL/GenBank/DDBJ whole genome shotgun (WGS) entry which is preliminary data.</text>
</comment>
<dbReference type="RefSeq" id="WP_184425687.1">
    <property type="nucleotide sequence ID" value="NZ_AP027362.1"/>
</dbReference>
<dbReference type="EMBL" id="JACHHU010000031">
    <property type="protein sequence ID" value="MBB6544507.1"/>
    <property type="molecule type" value="Genomic_DNA"/>
</dbReference>